<dbReference type="PROSITE" id="PS00197">
    <property type="entry name" value="2FE2S_FER_1"/>
    <property type="match status" value="1"/>
</dbReference>
<dbReference type="PANTHER" id="PTHR47354">
    <property type="entry name" value="NADH OXIDOREDUCTASE HCR"/>
    <property type="match status" value="1"/>
</dbReference>
<feature type="domain" description="2Fe-2S ferredoxin-type" evidence="4">
    <location>
        <begin position="4"/>
        <end position="94"/>
    </location>
</feature>
<reference evidence="6 8" key="1">
    <citation type="submission" date="2015-11" db="EMBL/GenBank/DDBJ databases">
        <authorList>
            <person name="Zhang Y."/>
            <person name="Guo Z."/>
        </authorList>
    </citation>
    <scope>NUCLEOTIDE SEQUENCE [LARGE SCALE GENOMIC DNA]</scope>
    <source>
        <strain evidence="6 8">YFY001</strain>
    </source>
</reference>
<dbReference type="EMBL" id="CP013290">
    <property type="protein sequence ID" value="APH00126.1"/>
    <property type="molecule type" value="Genomic_DNA"/>
</dbReference>
<name>A0A1L3MD98_9MICO</name>
<dbReference type="GO" id="GO:0051537">
    <property type="term" value="F:2 iron, 2 sulfur cluster binding"/>
    <property type="evidence" value="ECO:0007669"/>
    <property type="project" value="UniProtKB-KW"/>
</dbReference>
<dbReference type="Gene3D" id="3.10.20.30">
    <property type="match status" value="1"/>
</dbReference>
<dbReference type="InterPro" id="IPR001433">
    <property type="entry name" value="OxRdtase_FAD/NAD-bd"/>
</dbReference>
<dbReference type="InterPro" id="IPR017938">
    <property type="entry name" value="Riboflavin_synthase-like_b-brl"/>
</dbReference>
<dbReference type="Pfam" id="PF00970">
    <property type="entry name" value="FAD_binding_6"/>
    <property type="match status" value="1"/>
</dbReference>
<dbReference type="InterPro" id="IPR008333">
    <property type="entry name" value="Cbr1-like_FAD-bd_dom"/>
</dbReference>
<dbReference type="Gene3D" id="3.40.50.80">
    <property type="entry name" value="Nucleotide-binding domain of ferredoxin-NADP reductase (FNR) module"/>
    <property type="match status" value="1"/>
</dbReference>
<dbReference type="Pfam" id="PF00111">
    <property type="entry name" value="Fer2"/>
    <property type="match status" value="1"/>
</dbReference>
<dbReference type="EMBL" id="CP062789">
    <property type="protein sequence ID" value="QOK22899.1"/>
    <property type="molecule type" value="Genomic_DNA"/>
</dbReference>
<dbReference type="InterPro" id="IPR036010">
    <property type="entry name" value="2Fe-2S_ferredoxin-like_sf"/>
</dbReference>
<organism evidence="6 8">
    <name type="scientific">Janibacter indicus</name>
    <dbReference type="NCBI Taxonomy" id="857417"/>
    <lineage>
        <taxon>Bacteria</taxon>
        <taxon>Bacillati</taxon>
        <taxon>Actinomycetota</taxon>
        <taxon>Actinomycetes</taxon>
        <taxon>Micrococcales</taxon>
        <taxon>Intrasporangiaceae</taxon>
        <taxon>Janibacter</taxon>
    </lineage>
</organism>
<dbReference type="SUPFAM" id="SSF52343">
    <property type="entry name" value="Ferredoxin reductase-like, C-terminal NADP-linked domain"/>
    <property type="match status" value="1"/>
</dbReference>
<dbReference type="InterPro" id="IPR039261">
    <property type="entry name" value="FNR_nucleotide-bd"/>
</dbReference>
<dbReference type="Gene3D" id="2.40.30.10">
    <property type="entry name" value="Translation factors"/>
    <property type="match status" value="1"/>
</dbReference>
<proteinExistence type="predicted"/>
<dbReference type="InterPro" id="IPR006058">
    <property type="entry name" value="2Fe2S_fd_BS"/>
</dbReference>
<dbReference type="CDD" id="cd00207">
    <property type="entry name" value="fer2"/>
    <property type="match status" value="1"/>
</dbReference>
<keyword evidence="8" id="KW-1185">Reference proteome</keyword>
<evidence type="ECO:0000313" key="9">
    <source>
        <dbReference type="Proteomes" id="UP000593998"/>
    </source>
</evidence>
<dbReference type="PRINTS" id="PR00410">
    <property type="entry name" value="PHEHYDRXLASE"/>
</dbReference>
<dbReference type="AlphaFoldDB" id="A0A1L3MD98"/>
<protein>
    <submittedName>
        <fullName evidence="7">2Fe-2S iron-sulfur cluster binding domain-containing protein</fullName>
    </submittedName>
    <submittedName>
        <fullName evidence="6">Oxidoreductase</fullName>
    </submittedName>
</protein>
<dbReference type="InterPro" id="IPR012675">
    <property type="entry name" value="Beta-grasp_dom_sf"/>
</dbReference>
<dbReference type="RefSeq" id="WP_072623306.1">
    <property type="nucleotide sequence ID" value="NZ_CP013290.1"/>
</dbReference>
<dbReference type="InterPro" id="IPR001041">
    <property type="entry name" value="2Fe-2S_ferredoxin-type"/>
</dbReference>
<dbReference type="Proteomes" id="UP000593998">
    <property type="component" value="Chromosome"/>
</dbReference>
<evidence type="ECO:0000313" key="6">
    <source>
        <dbReference type="EMBL" id="APH00126.1"/>
    </source>
</evidence>
<evidence type="ECO:0000313" key="8">
    <source>
        <dbReference type="Proteomes" id="UP000182938"/>
    </source>
</evidence>
<evidence type="ECO:0000256" key="2">
    <source>
        <dbReference type="ARBA" id="ARBA00022714"/>
    </source>
</evidence>
<dbReference type="SUPFAM" id="SSF63380">
    <property type="entry name" value="Riboflavin synthase domain-like"/>
    <property type="match status" value="1"/>
</dbReference>
<keyword evidence="3" id="KW-0411">Iron-sulfur</keyword>
<dbReference type="PRINTS" id="PR00371">
    <property type="entry name" value="FPNCR"/>
</dbReference>
<dbReference type="PROSITE" id="PS51384">
    <property type="entry name" value="FAD_FR"/>
    <property type="match status" value="1"/>
</dbReference>
<feature type="domain" description="FAD-binding FR-type" evidence="5">
    <location>
        <begin position="103"/>
        <end position="207"/>
    </location>
</feature>
<evidence type="ECO:0000256" key="3">
    <source>
        <dbReference type="ARBA" id="ARBA00023014"/>
    </source>
</evidence>
<dbReference type="InterPro" id="IPR050415">
    <property type="entry name" value="MRET"/>
</dbReference>
<evidence type="ECO:0000259" key="4">
    <source>
        <dbReference type="PROSITE" id="PS51085"/>
    </source>
</evidence>
<reference evidence="7 9" key="2">
    <citation type="submission" date="2020-10" db="EMBL/GenBank/DDBJ databases">
        <title>Janibacter indicus TT2 genome sequence.</title>
        <authorList>
            <person name="Lee K."/>
            <person name="Ganzorig M."/>
        </authorList>
    </citation>
    <scope>NUCLEOTIDE SEQUENCE [LARGE SCALE GENOMIC DNA]</scope>
    <source>
        <strain evidence="7 9">TT2</strain>
    </source>
</reference>
<comment type="cofactor">
    <cofactor evidence="1">
        <name>FAD</name>
        <dbReference type="ChEBI" id="CHEBI:57692"/>
    </cofactor>
</comment>
<dbReference type="InterPro" id="IPR001709">
    <property type="entry name" value="Flavoprot_Pyr_Nucl_cyt_Rdtase"/>
</dbReference>
<keyword evidence="2" id="KW-0479">Metal-binding</keyword>
<dbReference type="Proteomes" id="UP000182938">
    <property type="component" value="Chromosome"/>
</dbReference>
<keyword evidence="2" id="KW-0001">2Fe-2S</keyword>
<dbReference type="PROSITE" id="PS51085">
    <property type="entry name" value="2FE2S_FER_2"/>
    <property type="match status" value="1"/>
</dbReference>
<accession>A0A1L3MD98</accession>
<dbReference type="GO" id="GO:0016491">
    <property type="term" value="F:oxidoreductase activity"/>
    <property type="evidence" value="ECO:0007669"/>
    <property type="project" value="InterPro"/>
</dbReference>
<gene>
    <name evidence="6" type="ORF">ASJ30_00080</name>
    <name evidence="7" type="ORF">IGS73_00080</name>
</gene>
<evidence type="ECO:0000256" key="1">
    <source>
        <dbReference type="ARBA" id="ARBA00001974"/>
    </source>
</evidence>
<dbReference type="Pfam" id="PF00175">
    <property type="entry name" value="NAD_binding_1"/>
    <property type="match status" value="1"/>
</dbReference>
<sequence>MTTHTITVEPVGREVECDEDQTILDACLRAGVWLPHSCTHGTCATCKVDKLDGEVDLGEASSFALMDFERDEGKLLTCCARPRGDVTIEADLDVDEDMEVHPVEDYTGTVVVLEDIAQDTKRLVVELDREVGFNAGQYMKFTVPGADGAEPCDRTWSIGSPPGESSRLEFHIRNVPGGRGTDGWVFSTLATGDEVRLSGPYGRFVLKTGDDKHAILVGGGTGVAPLKSMVRHALEAGEYEGDLTLYAGGRTRAHLYDVDVFRALADEYDEFTYRPCLSDETPEQVEADGEDPDDYAFGMVTDVIEADHAKLSGCRGYLCGPPQMVDAALKTLMSRRLFPRDIFREDFFDESDKNSTGLKSPLIKR</sequence>
<dbReference type="SUPFAM" id="SSF54292">
    <property type="entry name" value="2Fe-2S ferredoxin-like"/>
    <property type="match status" value="1"/>
</dbReference>
<dbReference type="PANTHER" id="PTHR47354:SF5">
    <property type="entry name" value="PROTEIN RFBI"/>
    <property type="match status" value="1"/>
</dbReference>
<dbReference type="KEGG" id="jte:ASJ30_00080"/>
<evidence type="ECO:0000313" key="7">
    <source>
        <dbReference type="EMBL" id="QOK22899.1"/>
    </source>
</evidence>
<evidence type="ECO:0000259" key="5">
    <source>
        <dbReference type="PROSITE" id="PS51384"/>
    </source>
</evidence>
<keyword evidence="2" id="KW-0408">Iron</keyword>
<dbReference type="InterPro" id="IPR017927">
    <property type="entry name" value="FAD-bd_FR_type"/>
</dbReference>